<name>A0A4Z1DTX8_STRGP</name>
<feature type="chain" id="PRO_5039108253" description="DUF4156 domain-containing protein" evidence="1">
    <location>
        <begin position="28"/>
        <end position="99"/>
    </location>
</feature>
<evidence type="ECO:0000313" key="2">
    <source>
        <dbReference type="EMBL" id="TGN87803.1"/>
    </source>
</evidence>
<feature type="signal peptide" evidence="1">
    <location>
        <begin position="1"/>
        <end position="27"/>
    </location>
</feature>
<gene>
    <name evidence="2" type="ORF">E5082_05320</name>
</gene>
<comment type="caution">
    <text evidence="2">The sequence shown here is derived from an EMBL/GenBank/DDBJ whole genome shotgun (WGS) entry which is preliminary data.</text>
</comment>
<accession>A0A4Z1DTX8</accession>
<evidence type="ECO:0000313" key="3">
    <source>
        <dbReference type="Proteomes" id="UP000298513"/>
    </source>
</evidence>
<dbReference type="GeneID" id="91533325"/>
<reference evidence="2 3" key="1">
    <citation type="submission" date="2019-04" db="EMBL/GenBank/DDBJ databases">
        <title>Streptomyces sp. nov. Bv016 isolated from bark of Buahinia variegata.</title>
        <authorList>
            <person name="Kanchanasin P."/>
            <person name="Tanasupawat S."/>
            <person name="Yuki M."/>
            <person name="Kudo T."/>
        </authorList>
    </citation>
    <scope>NUCLEOTIDE SEQUENCE [LARGE SCALE GENOMIC DNA]</scope>
    <source>
        <strain evidence="2 3">JCM 4765</strain>
    </source>
</reference>
<dbReference type="PROSITE" id="PS51257">
    <property type="entry name" value="PROKAR_LIPOPROTEIN"/>
    <property type="match status" value="1"/>
</dbReference>
<dbReference type="AlphaFoldDB" id="A0A4Z1DTX8"/>
<organism evidence="2 3">
    <name type="scientific">Streptomyces griseoluteus</name>
    <dbReference type="NCBI Taxonomy" id="29306"/>
    <lineage>
        <taxon>Bacteria</taxon>
        <taxon>Bacillati</taxon>
        <taxon>Actinomycetota</taxon>
        <taxon>Actinomycetes</taxon>
        <taxon>Kitasatosporales</taxon>
        <taxon>Streptomycetaceae</taxon>
        <taxon>Streptomyces</taxon>
    </lineage>
</organism>
<evidence type="ECO:0008006" key="4">
    <source>
        <dbReference type="Google" id="ProtNLM"/>
    </source>
</evidence>
<keyword evidence="3" id="KW-1185">Reference proteome</keyword>
<keyword evidence="1" id="KW-0732">Signal</keyword>
<evidence type="ECO:0000256" key="1">
    <source>
        <dbReference type="SAM" id="SignalP"/>
    </source>
</evidence>
<proteinExistence type="predicted"/>
<dbReference type="EMBL" id="SRRU01000001">
    <property type="protein sequence ID" value="TGN87803.1"/>
    <property type="molecule type" value="Genomic_DNA"/>
</dbReference>
<dbReference type="Proteomes" id="UP000298513">
    <property type="component" value="Unassembled WGS sequence"/>
</dbReference>
<dbReference type="RefSeq" id="WP_135790062.1">
    <property type="nucleotide sequence ID" value="NZ_BNBQ01000009.1"/>
</dbReference>
<protein>
    <recommendedName>
        <fullName evidence="4">DUF4156 domain-containing protein</fullName>
    </recommendedName>
</protein>
<sequence length="99" mass="10489">MLRRFNVAMVGVALLCLITACSFSEHGSEPKRAKPQKGVIVNARLERESKVKLSGREAADKQMIVANAAAQDVAQQLGCQGTNLSKGAPKAISGLYGPH</sequence>